<keyword evidence="16" id="KW-1185">Reference proteome</keyword>
<sequence length="123" mass="13041">MLALPALPEAVGAAGTVLGWLTTLLTPAAGGAAAALAVVVLTVAVRLLTSPLTVAQVRAERRRAALAPQVEQLRRRYADDPPRLQRELLDLYRAHGASPLAGCLPALEQVVLRRNQPAAVDRR</sequence>
<keyword evidence="6 13" id="KW-0472">Membrane</keyword>
<name>A0A1C6RP17_9ACTN</name>
<comment type="subunit">
    <text evidence="8">Interacts with the Sec translocase complex via SecD. Specifically interacts with transmembrane segments of nascent integral membrane proteins during membrane integration.</text>
</comment>
<comment type="subcellular location">
    <subcellularLocation>
        <location evidence="1 12">Membrane</location>
        <topology evidence="1 12">Multi-pass membrane protein</topology>
    </subcellularLocation>
</comment>
<feature type="domain" description="Membrane insertase YidC/Oxa/ALB C-terminal" evidence="14">
    <location>
        <begin position="35"/>
        <end position="110"/>
    </location>
</feature>
<dbReference type="AlphaFoldDB" id="A0A1C6RP17"/>
<dbReference type="Proteomes" id="UP000199699">
    <property type="component" value="Unassembled WGS sequence"/>
</dbReference>
<comment type="function">
    <text evidence="7">Required for the insertion and/or proper folding and/or complex formation of integral membrane proteins into the membrane. Involved in integration of membrane proteins that insert both dependently and independently of the Sec translocase complex, as well as at least some lipoproteins. Aids folding of multispanning membrane proteins.</text>
</comment>
<evidence type="ECO:0000259" key="14">
    <source>
        <dbReference type="Pfam" id="PF02096"/>
    </source>
</evidence>
<keyword evidence="5 13" id="KW-1133">Transmembrane helix</keyword>
<evidence type="ECO:0000256" key="9">
    <source>
        <dbReference type="ARBA" id="ARBA00031538"/>
    </source>
</evidence>
<evidence type="ECO:0000256" key="11">
    <source>
        <dbReference type="ARBA" id="ARBA00033342"/>
    </source>
</evidence>
<evidence type="ECO:0000256" key="10">
    <source>
        <dbReference type="ARBA" id="ARBA00033245"/>
    </source>
</evidence>
<evidence type="ECO:0000313" key="15">
    <source>
        <dbReference type="EMBL" id="SCL18771.1"/>
    </source>
</evidence>
<dbReference type="Pfam" id="PF02096">
    <property type="entry name" value="60KD_IMP"/>
    <property type="match status" value="1"/>
</dbReference>
<evidence type="ECO:0000256" key="2">
    <source>
        <dbReference type="ARBA" id="ARBA00010527"/>
    </source>
</evidence>
<proteinExistence type="inferred from homology"/>
<dbReference type="EMBL" id="FMHT01000003">
    <property type="protein sequence ID" value="SCL18771.1"/>
    <property type="molecule type" value="Genomic_DNA"/>
</dbReference>
<keyword evidence="4 12" id="KW-0812">Transmembrane</keyword>
<evidence type="ECO:0000256" key="7">
    <source>
        <dbReference type="ARBA" id="ARBA00025034"/>
    </source>
</evidence>
<evidence type="ECO:0000256" key="1">
    <source>
        <dbReference type="ARBA" id="ARBA00004141"/>
    </source>
</evidence>
<dbReference type="RefSeq" id="WP_091090172.1">
    <property type="nucleotide sequence ID" value="NZ_FMHT01000003.1"/>
</dbReference>
<organism evidence="15 16">
    <name type="scientific">Micromonospora nigra</name>
    <dbReference type="NCBI Taxonomy" id="145857"/>
    <lineage>
        <taxon>Bacteria</taxon>
        <taxon>Bacillati</taxon>
        <taxon>Actinomycetota</taxon>
        <taxon>Actinomycetes</taxon>
        <taxon>Micromonosporales</taxon>
        <taxon>Micromonosporaceae</taxon>
        <taxon>Micromonospora</taxon>
    </lineage>
</organism>
<dbReference type="PANTHER" id="PTHR12428">
    <property type="entry name" value="OXA1"/>
    <property type="match status" value="1"/>
</dbReference>
<evidence type="ECO:0000256" key="4">
    <source>
        <dbReference type="ARBA" id="ARBA00022692"/>
    </source>
</evidence>
<evidence type="ECO:0000313" key="16">
    <source>
        <dbReference type="Proteomes" id="UP000199699"/>
    </source>
</evidence>
<evidence type="ECO:0000256" key="6">
    <source>
        <dbReference type="ARBA" id="ARBA00023136"/>
    </source>
</evidence>
<dbReference type="InterPro" id="IPR028055">
    <property type="entry name" value="YidC/Oxa/ALB_C"/>
</dbReference>
<dbReference type="GO" id="GO:0051205">
    <property type="term" value="P:protein insertion into membrane"/>
    <property type="evidence" value="ECO:0007669"/>
    <property type="project" value="TreeGrafter"/>
</dbReference>
<dbReference type="InterPro" id="IPR001708">
    <property type="entry name" value="YidC/ALB3/OXA1/COX18"/>
</dbReference>
<gene>
    <name evidence="15" type="ORF">GA0070616_1587</name>
</gene>
<dbReference type="PANTHER" id="PTHR12428:SF65">
    <property type="entry name" value="CYTOCHROME C OXIDASE ASSEMBLY PROTEIN COX18, MITOCHONDRIAL"/>
    <property type="match status" value="1"/>
</dbReference>
<accession>A0A1C6RP17</accession>
<evidence type="ECO:0000256" key="13">
    <source>
        <dbReference type="SAM" id="Phobius"/>
    </source>
</evidence>
<feature type="transmembrane region" description="Helical" evidence="13">
    <location>
        <begin position="28"/>
        <end position="48"/>
    </location>
</feature>
<evidence type="ECO:0000256" key="12">
    <source>
        <dbReference type="RuleBase" id="RU003945"/>
    </source>
</evidence>
<reference evidence="15 16" key="1">
    <citation type="submission" date="2016-06" db="EMBL/GenBank/DDBJ databases">
        <authorList>
            <person name="Kjaerup R.B."/>
            <person name="Dalgaard T.S."/>
            <person name="Juul-Madsen H.R."/>
        </authorList>
    </citation>
    <scope>NUCLEOTIDE SEQUENCE [LARGE SCALE GENOMIC DNA]</scope>
    <source>
        <strain evidence="15 16">DSM 43818</strain>
    </source>
</reference>
<dbReference type="GO" id="GO:0032977">
    <property type="term" value="F:membrane insertase activity"/>
    <property type="evidence" value="ECO:0007669"/>
    <property type="project" value="InterPro"/>
</dbReference>
<dbReference type="GO" id="GO:0005886">
    <property type="term" value="C:plasma membrane"/>
    <property type="evidence" value="ECO:0007669"/>
    <property type="project" value="TreeGrafter"/>
</dbReference>
<dbReference type="OrthoDB" id="9780552at2"/>
<dbReference type="STRING" id="145857.GA0070616_1587"/>
<evidence type="ECO:0000256" key="5">
    <source>
        <dbReference type="ARBA" id="ARBA00022989"/>
    </source>
</evidence>
<evidence type="ECO:0000256" key="3">
    <source>
        <dbReference type="ARBA" id="ARBA00015325"/>
    </source>
</evidence>
<protein>
    <recommendedName>
        <fullName evidence="3">Membrane protein insertase YidC</fullName>
    </recommendedName>
    <alternativeName>
        <fullName evidence="11">Foldase YidC</fullName>
    </alternativeName>
    <alternativeName>
        <fullName evidence="10">Membrane integrase YidC</fullName>
    </alternativeName>
    <alternativeName>
        <fullName evidence="9">Membrane protein YidC</fullName>
    </alternativeName>
</protein>
<comment type="similarity">
    <text evidence="2">Belongs to the OXA1/ALB3/YidC family. Type 1 subfamily.</text>
</comment>
<evidence type="ECO:0000256" key="8">
    <source>
        <dbReference type="ARBA" id="ARBA00026028"/>
    </source>
</evidence>